<evidence type="ECO:0000256" key="4">
    <source>
        <dbReference type="ARBA" id="ARBA00022847"/>
    </source>
</evidence>
<gene>
    <name evidence="8" type="primary">mntH</name>
    <name evidence="8" type="ORF">CA13_30420</name>
</gene>
<dbReference type="EMBL" id="SJPJ01000001">
    <property type="protein sequence ID" value="TWT81589.1"/>
    <property type="molecule type" value="Genomic_DNA"/>
</dbReference>
<reference evidence="8 9" key="1">
    <citation type="submission" date="2019-02" db="EMBL/GenBank/DDBJ databases">
        <title>Deep-cultivation of Planctomycetes and their phenomic and genomic characterization uncovers novel biology.</title>
        <authorList>
            <person name="Wiegand S."/>
            <person name="Jogler M."/>
            <person name="Boedeker C."/>
            <person name="Pinto D."/>
            <person name="Vollmers J."/>
            <person name="Rivas-Marin E."/>
            <person name="Kohn T."/>
            <person name="Peeters S.H."/>
            <person name="Heuer A."/>
            <person name="Rast P."/>
            <person name="Oberbeckmann S."/>
            <person name="Bunk B."/>
            <person name="Jeske O."/>
            <person name="Meyerdierks A."/>
            <person name="Storesund J.E."/>
            <person name="Kallscheuer N."/>
            <person name="Luecker S."/>
            <person name="Lage O.M."/>
            <person name="Pohl T."/>
            <person name="Merkel B.J."/>
            <person name="Hornburger P."/>
            <person name="Mueller R.-W."/>
            <person name="Bruemmer F."/>
            <person name="Labrenz M."/>
            <person name="Spormann A.M."/>
            <person name="Op Den Camp H."/>
            <person name="Overmann J."/>
            <person name="Amann R."/>
            <person name="Jetten M.S.M."/>
            <person name="Mascher T."/>
            <person name="Medema M.H."/>
            <person name="Devos D.P."/>
            <person name="Kaster A.-K."/>
            <person name="Ovreas L."/>
            <person name="Rohde M."/>
            <person name="Galperin M.Y."/>
            <person name="Jogler C."/>
        </authorList>
    </citation>
    <scope>NUCLEOTIDE SEQUENCE [LARGE SCALE GENOMIC DNA]</scope>
    <source>
        <strain evidence="8 9">CA13</strain>
    </source>
</reference>
<evidence type="ECO:0000313" key="8">
    <source>
        <dbReference type="EMBL" id="TWT81589.1"/>
    </source>
</evidence>
<feature type="transmembrane region" description="Helical" evidence="7">
    <location>
        <begin position="50"/>
        <end position="68"/>
    </location>
</feature>
<dbReference type="GO" id="GO:0015086">
    <property type="term" value="F:cadmium ion transmembrane transporter activity"/>
    <property type="evidence" value="ECO:0007669"/>
    <property type="project" value="TreeGrafter"/>
</dbReference>
<keyword evidence="2" id="KW-0813">Transport</keyword>
<dbReference type="PANTHER" id="PTHR11706:SF33">
    <property type="entry name" value="NATURAL RESISTANCE-ASSOCIATED MACROPHAGE PROTEIN 2"/>
    <property type="match status" value="1"/>
</dbReference>
<feature type="transmembrane region" description="Helical" evidence="7">
    <location>
        <begin position="394"/>
        <end position="416"/>
    </location>
</feature>
<feature type="transmembrane region" description="Helical" evidence="7">
    <location>
        <begin position="243"/>
        <end position="265"/>
    </location>
</feature>
<feature type="transmembrane region" description="Helical" evidence="7">
    <location>
        <begin position="203"/>
        <end position="222"/>
    </location>
</feature>
<dbReference type="GO" id="GO:0015293">
    <property type="term" value="F:symporter activity"/>
    <property type="evidence" value="ECO:0007669"/>
    <property type="project" value="UniProtKB-KW"/>
</dbReference>
<dbReference type="AlphaFoldDB" id="A0A5C5Z2K4"/>
<dbReference type="Pfam" id="PF01566">
    <property type="entry name" value="Nramp"/>
    <property type="match status" value="1"/>
</dbReference>
<feature type="transmembrane region" description="Helical" evidence="7">
    <location>
        <begin position="156"/>
        <end position="177"/>
    </location>
</feature>
<evidence type="ECO:0000256" key="3">
    <source>
        <dbReference type="ARBA" id="ARBA00022692"/>
    </source>
</evidence>
<comment type="subcellular location">
    <subcellularLocation>
        <location evidence="1">Membrane</location>
        <topology evidence="1">Multi-pass membrane protein</topology>
    </subcellularLocation>
</comment>
<feature type="transmembrane region" description="Helical" evidence="7">
    <location>
        <begin position="89"/>
        <end position="112"/>
    </location>
</feature>
<protein>
    <submittedName>
        <fullName evidence="8">Divalent metal cation transporter MntH</fullName>
    </submittedName>
</protein>
<accession>A0A5C5Z2K4</accession>
<evidence type="ECO:0000256" key="5">
    <source>
        <dbReference type="ARBA" id="ARBA00022989"/>
    </source>
</evidence>
<name>A0A5C5Z2K4_9BACT</name>
<dbReference type="OrthoDB" id="9787548at2"/>
<keyword evidence="3 7" id="KW-0812">Transmembrane</keyword>
<feature type="transmembrane region" description="Helical" evidence="7">
    <location>
        <begin position="285"/>
        <end position="303"/>
    </location>
</feature>
<keyword evidence="6 7" id="KW-0472">Membrane</keyword>
<dbReference type="Proteomes" id="UP000315010">
    <property type="component" value="Unassembled WGS sequence"/>
</dbReference>
<organism evidence="8 9">
    <name type="scientific">Novipirellula herctigrandis</name>
    <dbReference type="NCBI Taxonomy" id="2527986"/>
    <lineage>
        <taxon>Bacteria</taxon>
        <taxon>Pseudomonadati</taxon>
        <taxon>Planctomycetota</taxon>
        <taxon>Planctomycetia</taxon>
        <taxon>Pirellulales</taxon>
        <taxon>Pirellulaceae</taxon>
        <taxon>Novipirellula</taxon>
    </lineage>
</organism>
<keyword evidence="5 7" id="KW-1133">Transmembrane helix</keyword>
<keyword evidence="9" id="KW-1185">Reference proteome</keyword>
<feature type="transmembrane region" description="Helical" evidence="7">
    <location>
        <begin position="132"/>
        <end position="149"/>
    </location>
</feature>
<dbReference type="InterPro" id="IPR001046">
    <property type="entry name" value="NRAMP_fam"/>
</dbReference>
<proteinExistence type="predicted"/>
<sequence length="426" mass="46391">MTNDEMSIKNKLSALLFSLTPGIFLIGYNIGTGSLTAMSKAGANFGTDLLWAVALSCLITWYLINFFSRFTMVTGLTAMEAYHRHIHPVFAWILWSALAVIILSALMAMIGLLTDVILVCCKEVWLVEGNRVVIGIILALIVYGLILLGNTKRFEAMLSVMVALMGVAFIGSAIWFFPGFETVAKGFVPKMPAVARGSDNNSMVILAGMIGTTVSVFAFLIRSGQVKDHGWTMADWAIQKRDAMVSASMMFVLSAAVMITATATLHEEGLKMNHIKEMIPMLLPVFGPAALFVFVIGIMAAGISSHLPNMMVIPWLTDDLSGRPRETRTLKKRIVFGILTAVSILGVFTARPVFLLLLSQAGISLVMPMALLGLMYLSSRSDLLGKFRPNKIEWIVLSSILCFASFMSAQALHGLYQDLGAVFATN</sequence>
<evidence type="ECO:0000313" key="9">
    <source>
        <dbReference type="Proteomes" id="UP000315010"/>
    </source>
</evidence>
<evidence type="ECO:0000256" key="1">
    <source>
        <dbReference type="ARBA" id="ARBA00004141"/>
    </source>
</evidence>
<keyword evidence="4" id="KW-0769">Symport</keyword>
<comment type="caution">
    <text evidence="8">The sequence shown here is derived from an EMBL/GenBank/DDBJ whole genome shotgun (WGS) entry which is preliminary data.</text>
</comment>
<dbReference type="GO" id="GO:0005886">
    <property type="term" value="C:plasma membrane"/>
    <property type="evidence" value="ECO:0007669"/>
    <property type="project" value="TreeGrafter"/>
</dbReference>
<evidence type="ECO:0000256" key="2">
    <source>
        <dbReference type="ARBA" id="ARBA00022448"/>
    </source>
</evidence>
<dbReference type="GO" id="GO:0034755">
    <property type="term" value="P:iron ion transmembrane transport"/>
    <property type="evidence" value="ECO:0007669"/>
    <property type="project" value="TreeGrafter"/>
</dbReference>
<evidence type="ECO:0000256" key="6">
    <source>
        <dbReference type="ARBA" id="ARBA00023136"/>
    </source>
</evidence>
<dbReference type="PANTHER" id="PTHR11706">
    <property type="entry name" value="SOLUTE CARRIER PROTEIN FAMILY 11 MEMBER"/>
    <property type="match status" value="1"/>
</dbReference>
<feature type="transmembrane region" description="Helical" evidence="7">
    <location>
        <begin position="356"/>
        <end position="374"/>
    </location>
</feature>
<feature type="transmembrane region" description="Helical" evidence="7">
    <location>
        <begin position="333"/>
        <end position="350"/>
    </location>
</feature>
<feature type="transmembrane region" description="Helical" evidence="7">
    <location>
        <begin position="12"/>
        <end position="30"/>
    </location>
</feature>
<evidence type="ECO:0000256" key="7">
    <source>
        <dbReference type="SAM" id="Phobius"/>
    </source>
</evidence>
<dbReference type="GO" id="GO:0005384">
    <property type="term" value="F:manganese ion transmembrane transporter activity"/>
    <property type="evidence" value="ECO:0007669"/>
    <property type="project" value="TreeGrafter"/>
</dbReference>